<dbReference type="Proteomes" id="UP000694556">
    <property type="component" value="Chromosome 9"/>
</dbReference>
<dbReference type="GO" id="GO:0003779">
    <property type="term" value="F:actin binding"/>
    <property type="evidence" value="ECO:0007669"/>
    <property type="project" value="InterPro"/>
</dbReference>
<sequence length="56" mass="6033">MAGWQSYVDNLMCDGCCQEAAIVGYCDAKYVWAAAFVNAHLAAGSMFSIAKMAHCH</sequence>
<dbReference type="PANTHER" id="PTHR13936:SF15">
    <property type="entry name" value="PROFILIN-2"/>
    <property type="match status" value="1"/>
</dbReference>
<dbReference type="SUPFAM" id="SSF55770">
    <property type="entry name" value="Profilin (actin-binding protein)"/>
    <property type="match status" value="1"/>
</dbReference>
<protein>
    <recommendedName>
        <fullName evidence="3">Profilin II</fullName>
    </recommendedName>
</protein>
<evidence type="ECO:0000313" key="1">
    <source>
        <dbReference type="Ensembl" id="ENSCMMP00000016793.1"/>
    </source>
</evidence>
<dbReference type="InterPro" id="IPR036140">
    <property type="entry name" value="PFN_sf"/>
</dbReference>
<dbReference type="GO" id="GO:0005737">
    <property type="term" value="C:cytoplasm"/>
    <property type="evidence" value="ECO:0007669"/>
    <property type="project" value="TreeGrafter"/>
</dbReference>
<dbReference type="GO" id="GO:0032233">
    <property type="term" value="P:positive regulation of actin filament bundle assembly"/>
    <property type="evidence" value="ECO:0007669"/>
    <property type="project" value="TreeGrafter"/>
</dbReference>
<dbReference type="Pfam" id="PF00235">
    <property type="entry name" value="Profilin"/>
    <property type="match status" value="1"/>
</dbReference>
<dbReference type="AlphaFoldDB" id="A0A8C3CAR4"/>
<reference evidence="1" key="1">
    <citation type="submission" date="2018-09" db="EMBL/GenBank/DDBJ databases">
        <title>Common duck and Muscovy duck high density SNP chip.</title>
        <authorList>
            <person name="Vignal A."/>
            <person name="Thebault N."/>
            <person name="Warren W.C."/>
        </authorList>
    </citation>
    <scope>NUCLEOTIDE SEQUENCE [LARGE SCALE GENOMIC DNA]</scope>
</reference>
<accession>A0A8C3CAR4</accession>
<dbReference type="Gene3D" id="3.30.450.30">
    <property type="entry name" value="Dynein light chain 2a, cytoplasmic"/>
    <property type="match status" value="1"/>
</dbReference>
<reference evidence="1" key="2">
    <citation type="submission" date="2025-08" db="UniProtKB">
        <authorList>
            <consortium name="Ensembl"/>
        </authorList>
    </citation>
    <scope>IDENTIFICATION</scope>
</reference>
<reference evidence="1" key="3">
    <citation type="submission" date="2025-09" db="UniProtKB">
        <authorList>
            <consortium name="Ensembl"/>
        </authorList>
    </citation>
    <scope>IDENTIFICATION</scope>
</reference>
<dbReference type="InterPro" id="IPR048278">
    <property type="entry name" value="PFN"/>
</dbReference>
<dbReference type="PROSITE" id="PS00414">
    <property type="entry name" value="PROFILIN"/>
    <property type="match status" value="1"/>
</dbReference>
<name>A0A8C3CAR4_CAIMO</name>
<evidence type="ECO:0000313" key="2">
    <source>
        <dbReference type="Proteomes" id="UP000694556"/>
    </source>
</evidence>
<evidence type="ECO:0008006" key="3">
    <source>
        <dbReference type="Google" id="ProtNLM"/>
    </source>
</evidence>
<dbReference type="PANTHER" id="PTHR13936">
    <property type="entry name" value="PROFILIN"/>
    <property type="match status" value="1"/>
</dbReference>
<dbReference type="Ensembl" id="ENSCMMT00000018472.1">
    <property type="protein sequence ID" value="ENSCMMP00000016793.1"/>
    <property type="gene ID" value="ENSCMMG00000010682.1"/>
</dbReference>
<organism evidence="1 2">
    <name type="scientific">Cairina moschata</name>
    <name type="common">Muscovy duck</name>
    <dbReference type="NCBI Taxonomy" id="8855"/>
    <lineage>
        <taxon>Eukaryota</taxon>
        <taxon>Metazoa</taxon>
        <taxon>Chordata</taxon>
        <taxon>Craniata</taxon>
        <taxon>Vertebrata</taxon>
        <taxon>Euteleostomi</taxon>
        <taxon>Archelosauria</taxon>
        <taxon>Archosauria</taxon>
        <taxon>Dinosauria</taxon>
        <taxon>Saurischia</taxon>
        <taxon>Theropoda</taxon>
        <taxon>Coelurosauria</taxon>
        <taxon>Aves</taxon>
        <taxon>Neognathae</taxon>
        <taxon>Galloanserae</taxon>
        <taxon>Anseriformes</taxon>
        <taxon>Anatidae</taxon>
        <taxon>Anatinae</taxon>
        <taxon>Cairina</taxon>
    </lineage>
</organism>
<dbReference type="InterPro" id="IPR027310">
    <property type="entry name" value="Profilin_CS"/>
</dbReference>
<proteinExistence type="predicted"/>
<keyword evidence="2" id="KW-1185">Reference proteome</keyword>
<dbReference type="GO" id="GO:0030833">
    <property type="term" value="P:regulation of actin filament polymerization"/>
    <property type="evidence" value="ECO:0007669"/>
    <property type="project" value="TreeGrafter"/>
</dbReference>